<evidence type="ECO:0000259" key="2">
    <source>
        <dbReference type="Pfam" id="PF13581"/>
    </source>
</evidence>
<dbReference type="GO" id="GO:0004674">
    <property type="term" value="F:protein serine/threonine kinase activity"/>
    <property type="evidence" value="ECO:0007669"/>
    <property type="project" value="UniProtKB-KW"/>
</dbReference>
<protein>
    <submittedName>
        <fullName evidence="3">Serine-protein kinase RsbW</fullName>
        <ecNumber evidence="3">2.7.11.1</ecNumber>
    </submittedName>
</protein>
<dbReference type="InterPro" id="IPR050267">
    <property type="entry name" value="Anti-sigma-factor_SerPK"/>
</dbReference>
<keyword evidence="3" id="KW-0808">Transferase</keyword>
<dbReference type="CDD" id="cd16936">
    <property type="entry name" value="HATPase_RsbW-like"/>
    <property type="match status" value="1"/>
</dbReference>
<dbReference type="RefSeq" id="WP_068243499.1">
    <property type="nucleotide sequence ID" value="NZ_LPUY01000065.1"/>
</dbReference>
<proteinExistence type="predicted"/>
<comment type="caution">
    <text evidence="3">The sequence shown here is derived from an EMBL/GenBank/DDBJ whole genome shotgun (WGS) entry which is preliminary data.</text>
</comment>
<dbReference type="EMBL" id="LPUY01000065">
    <property type="protein sequence ID" value="KUP92856.1"/>
    <property type="molecule type" value="Genomic_DNA"/>
</dbReference>
<dbReference type="OrthoDB" id="9792240at2"/>
<name>A0A132BXC9_9RHOB</name>
<sequence length="152" mass="16898">MVETFACSFRATELDARRGIVSVVDRLKNMGIPDTRVDEVQIALAEAVNNVVEHAYAETAAGDVLIRCNLHPDRLWVEIRDAGVPFPNAKLPDGNTVKVDADTPLEDLPEGGFGWFLIRELASDIQYQRNLDNNQLSLCFEIQLTSEPQQSS</sequence>
<dbReference type="Pfam" id="PF13581">
    <property type="entry name" value="HATPase_c_2"/>
    <property type="match status" value="1"/>
</dbReference>
<dbReference type="PANTHER" id="PTHR35526:SF3">
    <property type="entry name" value="ANTI-SIGMA-F FACTOR RSBW"/>
    <property type="match status" value="1"/>
</dbReference>
<dbReference type="PANTHER" id="PTHR35526">
    <property type="entry name" value="ANTI-SIGMA-F FACTOR RSBW-RELATED"/>
    <property type="match status" value="1"/>
</dbReference>
<keyword evidence="1" id="KW-0723">Serine/threonine-protein kinase</keyword>
<keyword evidence="4" id="KW-1185">Reference proteome</keyword>
<accession>A0A132BXC9</accession>
<organism evidence="3 4">
    <name type="scientific">Tritonibacter horizontis</name>
    <dbReference type="NCBI Taxonomy" id="1768241"/>
    <lineage>
        <taxon>Bacteria</taxon>
        <taxon>Pseudomonadati</taxon>
        <taxon>Pseudomonadota</taxon>
        <taxon>Alphaproteobacteria</taxon>
        <taxon>Rhodobacterales</taxon>
        <taxon>Paracoccaceae</taxon>
        <taxon>Tritonibacter</taxon>
    </lineage>
</organism>
<dbReference type="SUPFAM" id="SSF55874">
    <property type="entry name" value="ATPase domain of HSP90 chaperone/DNA topoisomerase II/histidine kinase"/>
    <property type="match status" value="1"/>
</dbReference>
<feature type="domain" description="Histidine kinase/HSP90-like ATPase" evidence="2">
    <location>
        <begin position="18"/>
        <end position="139"/>
    </location>
</feature>
<gene>
    <name evidence="3" type="primary">rsbW</name>
    <name evidence="3" type="ORF">TRIHO_23070</name>
</gene>
<keyword evidence="3" id="KW-0418">Kinase</keyword>
<dbReference type="InterPro" id="IPR036890">
    <property type="entry name" value="HATPase_C_sf"/>
</dbReference>
<reference evidence="3 4" key="1">
    <citation type="submission" date="2015-12" db="EMBL/GenBank/DDBJ databases">
        <title>Genome sequence of the marine Rhodobacteraceae strain O3.65, Candidatus Tritonibacter horizontis.</title>
        <authorList>
            <person name="Poehlein A."/>
            <person name="Giebel H.A."/>
            <person name="Voget S."/>
            <person name="Brinkhoff T."/>
        </authorList>
    </citation>
    <scope>NUCLEOTIDE SEQUENCE [LARGE SCALE GENOMIC DNA]</scope>
    <source>
        <strain evidence="3 4">O3.65</strain>
    </source>
</reference>
<dbReference type="Proteomes" id="UP000068382">
    <property type="component" value="Unassembled WGS sequence"/>
</dbReference>
<dbReference type="AlphaFoldDB" id="A0A132BXC9"/>
<dbReference type="EC" id="2.7.11.1" evidence="3"/>
<evidence type="ECO:0000313" key="4">
    <source>
        <dbReference type="Proteomes" id="UP000068382"/>
    </source>
</evidence>
<evidence type="ECO:0000313" key="3">
    <source>
        <dbReference type="EMBL" id="KUP92856.1"/>
    </source>
</evidence>
<dbReference type="Gene3D" id="3.30.565.10">
    <property type="entry name" value="Histidine kinase-like ATPase, C-terminal domain"/>
    <property type="match status" value="1"/>
</dbReference>
<dbReference type="InterPro" id="IPR003594">
    <property type="entry name" value="HATPase_dom"/>
</dbReference>
<dbReference type="PATRIC" id="fig|1768241.3.peg.2421"/>
<evidence type="ECO:0000256" key="1">
    <source>
        <dbReference type="ARBA" id="ARBA00022527"/>
    </source>
</evidence>